<dbReference type="Pfam" id="PF01764">
    <property type="entry name" value="Lipase_3"/>
    <property type="match status" value="1"/>
</dbReference>
<accession>A0AA39SDD6</accession>
<evidence type="ECO:0000256" key="1">
    <source>
        <dbReference type="ARBA" id="ARBA00022801"/>
    </source>
</evidence>
<dbReference type="PANTHER" id="PTHR31479">
    <property type="entry name" value="ALPHA/BETA-HYDROLASES SUPERFAMILY PROTEIN"/>
    <property type="match status" value="1"/>
</dbReference>
<proteinExistence type="predicted"/>
<name>A0AA39SDD6_ACESA</name>
<reference evidence="3" key="2">
    <citation type="submission" date="2023-06" db="EMBL/GenBank/DDBJ databases">
        <authorList>
            <person name="Swenson N.G."/>
            <person name="Wegrzyn J.L."/>
            <person name="Mcevoy S.L."/>
        </authorList>
    </citation>
    <scope>NUCLEOTIDE SEQUENCE</scope>
    <source>
        <strain evidence="3">NS2018</strain>
        <tissue evidence="3">Leaf</tissue>
    </source>
</reference>
<dbReference type="SUPFAM" id="SSF53474">
    <property type="entry name" value="alpha/beta-Hydrolases"/>
    <property type="match status" value="1"/>
</dbReference>
<reference evidence="3" key="1">
    <citation type="journal article" date="2022" name="Plant J.">
        <title>Strategies of tolerance reflected in two North American maple genomes.</title>
        <authorList>
            <person name="McEvoy S.L."/>
            <person name="Sezen U.U."/>
            <person name="Trouern-Trend A."/>
            <person name="McMahon S.M."/>
            <person name="Schaberg P.G."/>
            <person name="Yang J."/>
            <person name="Wegrzyn J.L."/>
            <person name="Swenson N.G."/>
        </authorList>
    </citation>
    <scope>NUCLEOTIDE SEQUENCE</scope>
    <source>
        <strain evidence="3">NS2018</strain>
    </source>
</reference>
<dbReference type="EMBL" id="JAUESC010000382">
    <property type="protein sequence ID" value="KAK0588020.1"/>
    <property type="molecule type" value="Genomic_DNA"/>
</dbReference>
<evidence type="ECO:0000259" key="2">
    <source>
        <dbReference type="Pfam" id="PF01764"/>
    </source>
</evidence>
<sequence length="338" mass="37726">MAPESEDFKLSGPLHLTARSAIDWKKEDYTRSVVASLVQGVYVVERYRQKDGEGSQALASPWWESFNFQMLEQLVDDDDSSIFGAIYKFEPPASHSNLSTDGCPCYVIAFRGTLLKLKSGKRDLELDLDIIRNGLHLTSRFEIAMQAVRNKVASVGSSNVWLAGHSLGSAIALLAGKTMAKEGIFLETFLFNPPYPSVPIEKIPHKKVKYVIRGVGYASRAGLALAMKIKSGDPLKKESGDPLKAWAPYLFVNQYDHICSEYIGYFNCKKKMEKLGLGGVERLTTQLSLKGVLMGNESEPMHRIPSANLSVNLTRSEQAHGINRWWRPDLLLSETLHY</sequence>
<dbReference type="GO" id="GO:0016787">
    <property type="term" value="F:hydrolase activity"/>
    <property type="evidence" value="ECO:0007669"/>
    <property type="project" value="UniProtKB-KW"/>
</dbReference>
<dbReference type="AlphaFoldDB" id="A0AA39SDD6"/>
<keyword evidence="4" id="KW-1185">Reference proteome</keyword>
<keyword evidence="1" id="KW-0378">Hydrolase</keyword>
<dbReference type="Gene3D" id="3.40.50.1820">
    <property type="entry name" value="alpha/beta hydrolase"/>
    <property type="match status" value="1"/>
</dbReference>
<feature type="domain" description="Fungal lipase-type" evidence="2">
    <location>
        <begin position="146"/>
        <end position="185"/>
    </location>
</feature>
<gene>
    <name evidence="3" type="ORF">LWI29_032991</name>
</gene>
<comment type="caution">
    <text evidence="3">The sequence shown here is derived from an EMBL/GenBank/DDBJ whole genome shotgun (WGS) entry which is preliminary data.</text>
</comment>
<organism evidence="3 4">
    <name type="scientific">Acer saccharum</name>
    <name type="common">Sugar maple</name>
    <dbReference type="NCBI Taxonomy" id="4024"/>
    <lineage>
        <taxon>Eukaryota</taxon>
        <taxon>Viridiplantae</taxon>
        <taxon>Streptophyta</taxon>
        <taxon>Embryophyta</taxon>
        <taxon>Tracheophyta</taxon>
        <taxon>Spermatophyta</taxon>
        <taxon>Magnoliopsida</taxon>
        <taxon>eudicotyledons</taxon>
        <taxon>Gunneridae</taxon>
        <taxon>Pentapetalae</taxon>
        <taxon>rosids</taxon>
        <taxon>malvids</taxon>
        <taxon>Sapindales</taxon>
        <taxon>Sapindaceae</taxon>
        <taxon>Hippocastanoideae</taxon>
        <taxon>Acereae</taxon>
        <taxon>Acer</taxon>
    </lineage>
</organism>
<dbReference type="PANTHER" id="PTHR31479:SF2">
    <property type="entry name" value="ALPHA_BETA-HYDROLASES SUPERFAMILY PROTEIN"/>
    <property type="match status" value="1"/>
</dbReference>
<dbReference type="InterPro" id="IPR029058">
    <property type="entry name" value="AB_hydrolase_fold"/>
</dbReference>
<dbReference type="GO" id="GO:0006629">
    <property type="term" value="P:lipid metabolic process"/>
    <property type="evidence" value="ECO:0007669"/>
    <property type="project" value="InterPro"/>
</dbReference>
<dbReference type="Proteomes" id="UP001168877">
    <property type="component" value="Unassembled WGS sequence"/>
</dbReference>
<dbReference type="InterPro" id="IPR002921">
    <property type="entry name" value="Fungal_lipase-type"/>
</dbReference>
<protein>
    <recommendedName>
        <fullName evidence="2">Fungal lipase-type domain-containing protein</fullName>
    </recommendedName>
</protein>
<evidence type="ECO:0000313" key="3">
    <source>
        <dbReference type="EMBL" id="KAK0588020.1"/>
    </source>
</evidence>
<evidence type="ECO:0000313" key="4">
    <source>
        <dbReference type="Proteomes" id="UP001168877"/>
    </source>
</evidence>